<keyword evidence="4" id="KW-1185">Reference proteome</keyword>
<dbReference type="PROSITE" id="PS51155">
    <property type="entry name" value="CHIT_BIND_RR_2"/>
    <property type="match status" value="1"/>
</dbReference>
<dbReference type="InterPro" id="IPR000618">
    <property type="entry name" value="Insect_cuticle"/>
</dbReference>
<name>A0ABD2NEX5_9CUCU</name>
<feature type="region of interest" description="Disordered" evidence="2">
    <location>
        <begin position="98"/>
        <end position="188"/>
    </location>
</feature>
<dbReference type="InterPro" id="IPR050468">
    <property type="entry name" value="Cuticle_Struct_Prot"/>
</dbReference>
<evidence type="ECO:0000256" key="1">
    <source>
        <dbReference type="PROSITE-ProRule" id="PRU00497"/>
    </source>
</evidence>
<feature type="region of interest" description="Disordered" evidence="2">
    <location>
        <begin position="49"/>
        <end position="82"/>
    </location>
</feature>
<accession>A0ABD2NEX5</accession>
<proteinExistence type="predicted"/>
<dbReference type="PANTHER" id="PTHR10380:SF2">
    <property type="entry name" value="AGAP003037-PA"/>
    <property type="match status" value="1"/>
</dbReference>
<evidence type="ECO:0000256" key="2">
    <source>
        <dbReference type="SAM" id="MobiDB-lite"/>
    </source>
</evidence>
<dbReference type="GO" id="GO:0042302">
    <property type="term" value="F:structural constituent of cuticle"/>
    <property type="evidence" value="ECO:0007669"/>
    <property type="project" value="UniProtKB-UniRule"/>
</dbReference>
<protein>
    <submittedName>
        <fullName evidence="3">Uncharacterized protein</fullName>
    </submittedName>
</protein>
<evidence type="ECO:0000313" key="4">
    <source>
        <dbReference type="Proteomes" id="UP001516400"/>
    </source>
</evidence>
<keyword evidence="1" id="KW-0193">Cuticle</keyword>
<dbReference type="EMBL" id="JABFTP020000103">
    <property type="protein sequence ID" value="KAL3277154.1"/>
    <property type="molecule type" value="Genomic_DNA"/>
</dbReference>
<dbReference type="PANTHER" id="PTHR10380">
    <property type="entry name" value="CUTICLE PROTEIN"/>
    <property type="match status" value="1"/>
</dbReference>
<comment type="caution">
    <text evidence="3">The sequence shown here is derived from an EMBL/GenBank/DDBJ whole genome shotgun (WGS) entry which is preliminary data.</text>
</comment>
<feature type="region of interest" description="Disordered" evidence="2">
    <location>
        <begin position="240"/>
        <end position="284"/>
    </location>
</feature>
<dbReference type="Pfam" id="PF00379">
    <property type="entry name" value="Chitin_bind_4"/>
    <property type="match status" value="1"/>
</dbReference>
<dbReference type="Proteomes" id="UP001516400">
    <property type="component" value="Unassembled WGS sequence"/>
</dbReference>
<gene>
    <name evidence="3" type="ORF">HHI36_012506</name>
</gene>
<sequence>MAVVLSHSCGPLVEIYVTSINAQLPPRLSIPGAVLLPKELPYRQGRLLAQEPQPQILQRPRRPNPPIRPVIEENEDRSSNFDDEVNKLGISALQSAVRQAEEDVPVRSTPSPIQFRPERPVPVLRQDVRENYPSERPSPRPIARQQEYREPQPVRVPQRQQVQHSRPPPKYTSRPLEDEDEPRRRKPVVQILRKYRTDNADGSITWGFENEDGTFKEETIGVDCIISGKYGYVDPDGVKREYSYESGNPCDQPEEEEDLPPQIQGRKEQLQHQGKKIQYRPIGQ</sequence>
<feature type="compositionally biased region" description="Low complexity" evidence="2">
    <location>
        <begin position="153"/>
        <end position="165"/>
    </location>
</feature>
<evidence type="ECO:0000313" key="3">
    <source>
        <dbReference type="EMBL" id="KAL3277154.1"/>
    </source>
</evidence>
<organism evidence="3 4">
    <name type="scientific">Cryptolaemus montrouzieri</name>
    <dbReference type="NCBI Taxonomy" id="559131"/>
    <lineage>
        <taxon>Eukaryota</taxon>
        <taxon>Metazoa</taxon>
        <taxon>Ecdysozoa</taxon>
        <taxon>Arthropoda</taxon>
        <taxon>Hexapoda</taxon>
        <taxon>Insecta</taxon>
        <taxon>Pterygota</taxon>
        <taxon>Neoptera</taxon>
        <taxon>Endopterygota</taxon>
        <taxon>Coleoptera</taxon>
        <taxon>Polyphaga</taxon>
        <taxon>Cucujiformia</taxon>
        <taxon>Coccinelloidea</taxon>
        <taxon>Coccinellidae</taxon>
        <taxon>Scymninae</taxon>
        <taxon>Scymnini</taxon>
        <taxon>Cryptolaemus</taxon>
    </lineage>
</organism>
<dbReference type="AlphaFoldDB" id="A0ABD2NEX5"/>
<reference evidence="3 4" key="1">
    <citation type="journal article" date="2021" name="BMC Biol.">
        <title>Horizontally acquired antibacterial genes associated with adaptive radiation of ladybird beetles.</title>
        <authorList>
            <person name="Li H.S."/>
            <person name="Tang X.F."/>
            <person name="Huang Y.H."/>
            <person name="Xu Z.Y."/>
            <person name="Chen M.L."/>
            <person name="Du X.Y."/>
            <person name="Qiu B.Y."/>
            <person name="Chen P.T."/>
            <person name="Zhang W."/>
            <person name="Slipinski A."/>
            <person name="Escalona H.E."/>
            <person name="Waterhouse R.M."/>
            <person name="Zwick A."/>
            <person name="Pang H."/>
        </authorList>
    </citation>
    <scope>NUCLEOTIDE SEQUENCE [LARGE SCALE GENOMIC DNA]</scope>
    <source>
        <strain evidence="3">SYSU2018</strain>
    </source>
</reference>